<name>A0A9R1WKQ1_LACSA</name>
<evidence type="ECO:0000259" key="9">
    <source>
        <dbReference type="PROSITE" id="PS50158"/>
    </source>
</evidence>
<evidence type="ECO:0000256" key="7">
    <source>
        <dbReference type="PROSITE-ProRule" id="PRU00047"/>
    </source>
</evidence>
<keyword evidence="7" id="KW-0862">Zinc</keyword>
<dbReference type="PANTHER" id="PTHR37984:SF5">
    <property type="entry name" value="PROTEIN NYNRIN-LIKE"/>
    <property type="match status" value="1"/>
</dbReference>
<proteinExistence type="predicted"/>
<accession>A0A9R1WKQ1</accession>
<organism evidence="10 11">
    <name type="scientific">Lactuca sativa</name>
    <name type="common">Garden lettuce</name>
    <dbReference type="NCBI Taxonomy" id="4236"/>
    <lineage>
        <taxon>Eukaryota</taxon>
        <taxon>Viridiplantae</taxon>
        <taxon>Streptophyta</taxon>
        <taxon>Embryophyta</taxon>
        <taxon>Tracheophyta</taxon>
        <taxon>Spermatophyta</taxon>
        <taxon>Magnoliopsida</taxon>
        <taxon>eudicotyledons</taxon>
        <taxon>Gunneridae</taxon>
        <taxon>Pentapetalae</taxon>
        <taxon>asterids</taxon>
        <taxon>campanulids</taxon>
        <taxon>Asterales</taxon>
        <taxon>Asteraceae</taxon>
        <taxon>Cichorioideae</taxon>
        <taxon>Cichorieae</taxon>
        <taxon>Lactucinae</taxon>
        <taxon>Lactuca</taxon>
    </lineage>
</organism>
<feature type="compositionally biased region" description="Polar residues" evidence="8">
    <location>
        <begin position="187"/>
        <end position="196"/>
    </location>
</feature>
<feature type="compositionally biased region" description="Acidic residues" evidence="8">
    <location>
        <begin position="120"/>
        <end position="130"/>
    </location>
</feature>
<dbReference type="SUPFAM" id="SSF56672">
    <property type="entry name" value="DNA/RNA polymerases"/>
    <property type="match status" value="1"/>
</dbReference>
<evidence type="ECO:0000256" key="2">
    <source>
        <dbReference type="ARBA" id="ARBA00022695"/>
    </source>
</evidence>
<keyword evidence="2" id="KW-0548">Nucleotidyltransferase</keyword>
<feature type="region of interest" description="Disordered" evidence="8">
    <location>
        <begin position="51"/>
        <end position="196"/>
    </location>
</feature>
<dbReference type="PANTHER" id="PTHR37984">
    <property type="entry name" value="PROTEIN CBG26694"/>
    <property type="match status" value="1"/>
</dbReference>
<evidence type="ECO:0000256" key="3">
    <source>
        <dbReference type="ARBA" id="ARBA00022722"/>
    </source>
</evidence>
<dbReference type="CDD" id="cd09274">
    <property type="entry name" value="RNase_HI_RT_Ty3"/>
    <property type="match status" value="1"/>
</dbReference>
<dbReference type="InterPro" id="IPR012337">
    <property type="entry name" value="RNaseH-like_sf"/>
</dbReference>
<gene>
    <name evidence="10" type="ORF">LSAT_V11C100045820</name>
</gene>
<feature type="compositionally biased region" description="Pro residues" evidence="8">
    <location>
        <begin position="55"/>
        <end position="66"/>
    </location>
</feature>
<keyword evidence="11" id="KW-1185">Reference proteome</keyword>
<dbReference type="InterPro" id="IPR043502">
    <property type="entry name" value="DNA/RNA_pol_sf"/>
</dbReference>
<keyword evidence="1" id="KW-0808">Transferase</keyword>
<dbReference type="InterPro" id="IPR043128">
    <property type="entry name" value="Rev_trsase/Diguanyl_cyclase"/>
</dbReference>
<dbReference type="FunFam" id="3.30.70.270:FF:000020">
    <property type="entry name" value="Transposon Tf2-6 polyprotein-like Protein"/>
    <property type="match status" value="1"/>
</dbReference>
<dbReference type="Gene3D" id="3.10.20.370">
    <property type="match status" value="1"/>
</dbReference>
<dbReference type="InterPro" id="IPR001878">
    <property type="entry name" value="Znf_CCHC"/>
</dbReference>
<keyword evidence="7" id="KW-0863">Zinc-finger</keyword>
<feature type="domain" description="CCHC-type" evidence="9">
    <location>
        <begin position="262"/>
        <end position="275"/>
    </location>
</feature>
<keyword evidence="5" id="KW-0378">Hydrolase</keyword>
<reference evidence="10 11" key="1">
    <citation type="journal article" date="2017" name="Nat. Commun.">
        <title>Genome assembly with in vitro proximity ligation data and whole-genome triplication in lettuce.</title>
        <authorList>
            <person name="Reyes-Chin-Wo S."/>
            <person name="Wang Z."/>
            <person name="Yang X."/>
            <person name="Kozik A."/>
            <person name="Arikit S."/>
            <person name="Song C."/>
            <person name="Xia L."/>
            <person name="Froenicke L."/>
            <person name="Lavelle D.O."/>
            <person name="Truco M.J."/>
            <person name="Xia R."/>
            <person name="Zhu S."/>
            <person name="Xu C."/>
            <person name="Xu H."/>
            <person name="Xu X."/>
            <person name="Cox K."/>
            <person name="Korf I."/>
            <person name="Meyers B.C."/>
            <person name="Michelmore R.W."/>
        </authorList>
    </citation>
    <scope>NUCLEOTIDE SEQUENCE [LARGE SCALE GENOMIC DNA]</scope>
    <source>
        <strain evidence="11">cv. Salinas</strain>
        <tissue evidence="10">Seedlings</tissue>
    </source>
</reference>
<dbReference type="Gene3D" id="3.10.10.10">
    <property type="entry name" value="HIV Type 1 Reverse Transcriptase, subunit A, domain 1"/>
    <property type="match status" value="1"/>
</dbReference>
<dbReference type="InterPro" id="IPR050951">
    <property type="entry name" value="Retrovirus_Pol_polyprotein"/>
</dbReference>
<dbReference type="Pfam" id="PF00078">
    <property type="entry name" value="RVT_1"/>
    <property type="match status" value="1"/>
</dbReference>
<protein>
    <recommendedName>
        <fullName evidence="9">CCHC-type domain-containing protein</fullName>
    </recommendedName>
</protein>
<evidence type="ECO:0000256" key="4">
    <source>
        <dbReference type="ARBA" id="ARBA00022759"/>
    </source>
</evidence>
<keyword evidence="4" id="KW-0255">Endonuclease</keyword>
<dbReference type="GO" id="GO:0016787">
    <property type="term" value="F:hydrolase activity"/>
    <property type="evidence" value="ECO:0007669"/>
    <property type="project" value="UniProtKB-KW"/>
</dbReference>
<dbReference type="SUPFAM" id="SSF53098">
    <property type="entry name" value="Ribonuclease H-like"/>
    <property type="match status" value="1"/>
</dbReference>
<keyword evidence="3" id="KW-0540">Nuclease</keyword>
<sequence>MHTRHSGRSSPLAFDPEIERTARSNRVARRNINTMSVDNILMEDVVEGHVDAANNPPPLVPPPPQPNRNNRGQNGGNGVNWAQNMGGNVGNHNGGHVRNHNQNPRNVVGAQFGNGGNGGNEDDWDFDDGSDNGLGWNQNHNGGNRRNQGNRGGNGNYNNNLNSQNFPNGGNNDYNDGFGNHGFGNQYRRNPNGGFNNENGVYYNEAKKRDNPVSSAALVGLDKNWKNEVKTDINSLNKKFDLLLSSLGKEKGVFFSQGQKICVSCGDSGHIADDCMRSQEEINQVHGFAQFQNNPRSFNRNYNQGGNYNNGNFNNNRQGNYQNQNQPKQFQQSNFNQGGTSKKEERDGNNGKKVDNKVSASTLDNDSDTEVIFDEIEDFEKGFESEKQKVVKGKDDSKVGEHGVEKHKLQAHLPKKVDLTEHASSIISNKLPPKLKDPGAPLISVTLDYECYRVDVVDDLVHQFTPKILHPDPLDFFLSNDRDEVLDLDDIKMVEEVFENAIEQERPPWSYQVEKLPTSFSDPLKPSLEEPPTFELKTLPSHLKYYFLGSNENLPIIISFDITGPQEEALLKVPSKYKGAIGWTIADLKGISPATCMHRIITESGAKPSRDAQRRINPNLQEVVKKEVLKWIDAVPKKSGITVVDIEDGEKISTRPVTGWRVCIDYRKLNVATSKDHFPLPFIDQIIEKFSGKKFYCFLDGYSRYNQIAIHPEDQSKTTFTSPYGTFAFRRMPFGLCNAPATFQRCMMAIFSDMVGDALEIFMVDFSIFGSSFETCLDQLEKVFKRCIESNLVLSWEKSHFMVKEGIVLGHVVSERGFEVDRAKVQIIFTLPRPTSIKGVRSFLGHAGFYQRFIKDFSASSKPLCNLLLKDAPFSFDKACLESFTTLKNKLVEAPILQSPDWTLPFEIKCDAGDYAVGAVLGQRVNKKPVAICYASKTFSVAQLNYTTTEKDLLVVVFALDKFRSYIWGSKVVIFTNHSVIRHLLEKKDAKPRLIRWILLLEEFDLEIRDKKGETPSYWNAQQRRFFHSQTKYYIWKDPDLFKIGADQVIRRYVPHTKQEDILRHCHSYACGGHFDSKKTRHRVLQSGFFWPSIAKDAHTLVKACIHCQQVGEISRRDMMPMTPILVVENFDVWGIDFMGPIATPYHPQTSGQVEVSNREIKQILEKVVHPDRKDWSLRLDDALWAYRTAYKTPIGMSPYRLAYGRPCHLLLELEHHAMWAIKNYNFELSGAGTERKLQLVELEEIRKEAYESSRIYKEKMKAFHDRHIVRKQFVEGQLLWLFNSRLKLFPCKLCGDKCGGSWSH</sequence>
<dbReference type="GO" id="GO:0003676">
    <property type="term" value="F:nucleic acid binding"/>
    <property type="evidence" value="ECO:0007669"/>
    <property type="project" value="InterPro"/>
</dbReference>
<keyword evidence="7" id="KW-0479">Metal-binding</keyword>
<evidence type="ECO:0000256" key="8">
    <source>
        <dbReference type="SAM" id="MobiDB-lite"/>
    </source>
</evidence>
<dbReference type="GO" id="GO:0008270">
    <property type="term" value="F:zinc ion binding"/>
    <property type="evidence" value="ECO:0007669"/>
    <property type="project" value="UniProtKB-KW"/>
</dbReference>
<comment type="caution">
    <text evidence="10">The sequence shown here is derived from an EMBL/GenBank/DDBJ whole genome shotgun (WGS) entry which is preliminary data.</text>
</comment>
<dbReference type="Gene3D" id="3.30.420.10">
    <property type="entry name" value="Ribonuclease H-like superfamily/Ribonuclease H"/>
    <property type="match status" value="1"/>
</dbReference>
<dbReference type="Gene3D" id="1.10.340.70">
    <property type="match status" value="1"/>
</dbReference>
<keyword evidence="6" id="KW-0695">RNA-directed DNA polymerase</keyword>
<evidence type="ECO:0000313" key="11">
    <source>
        <dbReference type="Proteomes" id="UP000235145"/>
    </source>
</evidence>
<evidence type="ECO:0000313" key="10">
    <source>
        <dbReference type="EMBL" id="KAJ0224430.1"/>
    </source>
</evidence>
<feature type="compositionally biased region" description="Low complexity" evidence="8">
    <location>
        <begin position="298"/>
        <end position="337"/>
    </location>
</feature>
<dbReference type="Gene3D" id="3.30.70.270">
    <property type="match status" value="2"/>
</dbReference>
<dbReference type="GO" id="GO:0003964">
    <property type="term" value="F:RNA-directed DNA polymerase activity"/>
    <property type="evidence" value="ECO:0007669"/>
    <property type="project" value="UniProtKB-KW"/>
</dbReference>
<dbReference type="GO" id="GO:0004519">
    <property type="term" value="F:endonuclease activity"/>
    <property type="evidence" value="ECO:0007669"/>
    <property type="project" value="UniProtKB-KW"/>
</dbReference>
<dbReference type="CDD" id="cd01647">
    <property type="entry name" value="RT_LTR"/>
    <property type="match status" value="1"/>
</dbReference>
<feature type="compositionally biased region" description="Low complexity" evidence="8">
    <location>
        <begin position="94"/>
        <end position="103"/>
    </location>
</feature>
<dbReference type="PROSITE" id="PS50158">
    <property type="entry name" value="ZF_CCHC"/>
    <property type="match status" value="1"/>
</dbReference>
<evidence type="ECO:0000256" key="6">
    <source>
        <dbReference type="ARBA" id="ARBA00022918"/>
    </source>
</evidence>
<feature type="region of interest" description="Disordered" evidence="8">
    <location>
        <begin position="293"/>
        <end position="362"/>
    </location>
</feature>
<dbReference type="InterPro" id="IPR041588">
    <property type="entry name" value="Integrase_H2C2"/>
</dbReference>
<feature type="compositionally biased region" description="Low complexity" evidence="8">
    <location>
        <begin position="131"/>
        <end position="149"/>
    </location>
</feature>
<dbReference type="Pfam" id="PF17917">
    <property type="entry name" value="RT_RNaseH"/>
    <property type="match status" value="1"/>
</dbReference>
<feature type="compositionally biased region" description="Basic and acidic residues" evidence="8">
    <location>
        <begin position="341"/>
        <end position="356"/>
    </location>
</feature>
<dbReference type="Pfam" id="PF17921">
    <property type="entry name" value="Integrase_H2C2"/>
    <property type="match status" value="1"/>
</dbReference>
<evidence type="ECO:0000256" key="5">
    <source>
        <dbReference type="ARBA" id="ARBA00022801"/>
    </source>
</evidence>
<dbReference type="InterPro" id="IPR000477">
    <property type="entry name" value="RT_dom"/>
</dbReference>
<dbReference type="Proteomes" id="UP000235145">
    <property type="component" value="Unassembled WGS sequence"/>
</dbReference>
<evidence type="ECO:0000256" key="1">
    <source>
        <dbReference type="ARBA" id="ARBA00022679"/>
    </source>
</evidence>
<dbReference type="EMBL" id="NBSK02000001">
    <property type="protein sequence ID" value="KAJ0224430.1"/>
    <property type="molecule type" value="Genomic_DNA"/>
</dbReference>
<dbReference type="InterPro" id="IPR041373">
    <property type="entry name" value="RT_RNaseH"/>
</dbReference>
<dbReference type="InterPro" id="IPR036397">
    <property type="entry name" value="RNaseH_sf"/>
</dbReference>
<feature type="compositionally biased region" description="Low complexity" evidence="8">
    <location>
        <begin position="156"/>
        <end position="178"/>
    </location>
</feature>